<dbReference type="Proteomes" id="UP001596540">
    <property type="component" value="Unassembled WGS sequence"/>
</dbReference>
<evidence type="ECO:0000313" key="2">
    <source>
        <dbReference type="Proteomes" id="UP001596540"/>
    </source>
</evidence>
<evidence type="ECO:0000313" key="1">
    <source>
        <dbReference type="EMBL" id="MFC7328637.1"/>
    </source>
</evidence>
<proteinExistence type="predicted"/>
<dbReference type="EMBL" id="JBHTBH010000005">
    <property type="protein sequence ID" value="MFC7328637.1"/>
    <property type="molecule type" value="Genomic_DNA"/>
</dbReference>
<comment type="caution">
    <text evidence="1">The sequence shown here is derived from an EMBL/GenBank/DDBJ whole genome shotgun (WGS) entry which is preliminary data.</text>
</comment>
<reference evidence="2" key="1">
    <citation type="journal article" date="2019" name="Int. J. Syst. Evol. Microbiol.">
        <title>The Global Catalogue of Microorganisms (GCM) 10K type strain sequencing project: providing services to taxonomists for standard genome sequencing and annotation.</title>
        <authorList>
            <consortium name="The Broad Institute Genomics Platform"/>
            <consortium name="The Broad Institute Genome Sequencing Center for Infectious Disease"/>
            <person name="Wu L."/>
            <person name="Ma J."/>
        </authorList>
    </citation>
    <scope>NUCLEOTIDE SEQUENCE [LARGE SCALE GENOMIC DNA]</scope>
    <source>
        <strain evidence="2">CGMCC 4.7382</strain>
    </source>
</reference>
<organism evidence="1 2">
    <name type="scientific">Marinactinospora rubrisoli</name>
    <dbReference type="NCBI Taxonomy" id="2715399"/>
    <lineage>
        <taxon>Bacteria</taxon>
        <taxon>Bacillati</taxon>
        <taxon>Actinomycetota</taxon>
        <taxon>Actinomycetes</taxon>
        <taxon>Streptosporangiales</taxon>
        <taxon>Nocardiopsidaceae</taxon>
        <taxon>Marinactinospora</taxon>
    </lineage>
</organism>
<keyword evidence="2" id="KW-1185">Reference proteome</keyword>
<sequence length="304" mass="32978">MQTHDLGPPPLPYRGRRGHCYADGVGMLLAGHGHAVPTEHVEILTGIGVGATLHPDGALTLSQVSPDTGIDRALNRLGFVVQVERDGSGADSWRRLAELLPHGPVLLGPLTLAALPYHTGRVPADTQRYVVGYAVEGDHLLLHDPGGYPHASVHRDPLLTAWRAERIRFRRGRNQMWHSPQRLGAGPPLAEAAMAGFRADHACAARAPWPVGAAAIRAGADILSDQNATRLARFELPLAAARAELLAEFFHGHGRQGTAQVCERKARVCGQAYWAWARGDRPEFTSLLRLLARLEDELTTDLLD</sequence>
<dbReference type="RefSeq" id="WP_379871285.1">
    <property type="nucleotide sequence ID" value="NZ_JBHTBH010000005.1"/>
</dbReference>
<gene>
    <name evidence="1" type="ORF">ACFQRF_12875</name>
</gene>
<name>A0ABW2KHL9_9ACTN</name>
<protein>
    <submittedName>
        <fullName evidence="1">Uncharacterized protein</fullName>
    </submittedName>
</protein>
<accession>A0ABW2KHL9</accession>